<evidence type="ECO:0000313" key="3">
    <source>
        <dbReference type="Proteomes" id="UP000054564"/>
    </source>
</evidence>
<dbReference type="Proteomes" id="UP000054564">
    <property type="component" value="Unassembled WGS sequence"/>
</dbReference>
<dbReference type="EMBL" id="AJIL01000083">
    <property type="protein sequence ID" value="KNE96388.1"/>
    <property type="molecule type" value="Genomic_DNA"/>
</dbReference>
<feature type="region of interest" description="Disordered" evidence="1">
    <location>
        <begin position="104"/>
        <end position="125"/>
    </location>
</feature>
<evidence type="ECO:0000313" key="2">
    <source>
        <dbReference type="EMBL" id="KNE96388.1"/>
    </source>
</evidence>
<keyword evidence="3" id="KW-1185">Reference proteome</keyword>
<comment type="caution">
    <text evidence="2">The sequence shown here is derived from an EMBL/GenBank/DDBJ whole genome shotgun (WGS) entry which is preliminary data.</text>
</comment>
<protein>
    <submittedName>
        <fullName evidence="2">Uncharacterized protein</fullName>
    </submittedName>
</protein>
<gene>
    <name evidence="2" type="ORF">PSTG_10355</name>
</gene>
<proteinExistence type="predicted"/>
<organism evidence="2 3">
    <name type="scientific">Puccinia striiformis f. sp. tritici PST-78</name>
    <dbReference type="NCBI Taxonomy" id="1165861"/>
    <lineage>
        <taxon>Eukaryota</taxon>
        <taxon>Fungi</taxon>
        <taxon>Dikarya</taxon>
        <taxon>Basidiomycota</taxon>
        <taxon>Pucciniomycotina</taxon>
        <taxon>Pucciniomycetes</taxon>
        <taxon>Pucciniales</taxon>
        <taxon>Pucciniaceae</taxon>
        <taxon>Puccinia</taxon>
    </lineage>
</organism>
<dbReference type="AlphaFoldDB" id="A0A0L0VAT6"/>
<evidence type="ECO:0000256" key="1">
    <source>
        <dbReference type="SAM" id="MobiDB-lite"/>
    </source>
</evidence>
<name>A0A0L0VAT6_9BASI</name>
<sequence length="194" mass="21624">MLMARLSSISISWKQCTLLGLLGNLLHKAPLQTAGDTPGSYRALTIWQSTTHSWLLEVQLHKKSLTKRDNHSTSFQDIQVYPNPLASLYPHANGGRYTCQYASRGAHGSKEDKEDQALAEDTSDDEPEQILWNLTKMKTTLNEIEFGLLSQPANEFSGSWVPSIHSLQSLAGKIRQAQWSGLKQTTINSFVVVQ</sequence>
<accession>A0A0L0VAT6</accession>
<reference evidence="3" key="1">
    <citation type="submission" date="2014-03" db="EMBL/GenBank/DDBJ databases">
        <title>The Genome Sequence of Puccinia striiformis f. sp. tritici PST-78.</title>
        <authorList>
            <consortium name="The Broad Institute Genome Sequencing Platform"/>
            <person name="Cuomo C."/>
            <person name="Hulbert S."/>
            <person name="Chen X."/>
            <person name="Walker B."/>
            <person name="Young S.K."/>
            <person name="Zeng Q."/>
            <person name="Gargeya S."/>
            <person name="Fitzgerald M."/>
            <person name="Haas B."/>
            <person name="Abouelleil A."/>
            <person name="Alvarado L."/>
            <person name="Arachchi H.M."/>
            <person name="Berlin A.M."/>
            <person name="Chapman S.B."/>
            <person name="Goldberg J."/>
            <person name="Griggs A."/>
            <person name="Gujja S."/>
            <person name="Hansen M."/>
            <person name="Howarth C."/>
            <person name="Imamovic A."/>
            <person name="Larimer J."/>
            <person name="McCowan C."/>
            <person name="Montmayeur A."/>
            <person name="Murphy C."/>
            <person name="Neiman D."/>
            <person name="Pearson M."/>
            <person name="Priest M."/>
            <person name="Roberts A."/>
            <person name="Saif S."/>
            <person name="Shea T."/>
            <person name="Sisk P."/>
            <person name="Sykes S."/>
            <person name="Wortman J."/>
            <person name="Nusbaum C."/>
            <person name="Birren B."/>
        </authorList>
    </citation>
    <scope>NUCLEOTIDE SEQUENCE [LARGE SCALE GENOMIC DNA]</scope>
    <source>
        <strain evidence="3">race PST-78</strain>
    </source>
</reference>